<reference evidence="2 3" key="1">
    <citation type="submission" date="2018-03" db="EMBL/GenBank/DDBJ databases">
        <title>Genomic Encyclopedia of Archaeal and Bacterial Type Strains, Phase II (KMG-II): from individual species to whole genera.</title>
        <authorList>
            <person name="Goeker M."/>
        </authorList>
    </citation>
    <scope>NUCLEOTIDE SEQUENCE [LARGE SCALE GENOMIC DNA]</scope>
    <source>
        <strain evidence="2 3">DSM 45601</strain>
    </source>
</reference>
<feature type="compositionally biased region" description="Pro residues" evidence="1">
    <location>
        <begin position="8"/>
        <end position="18"/>
    </location>
</feature>
<accession>A0A2T0PS73</accession>
<proteinExistence type="predicted"/>
<evidence type="ECO:0000256" key="1">
    <source>
        <dbReference type="SAM" id="MobiDB-lite"/>
    </source>
</evidence>
<feature type="compositionally biased region" description="Low complexity" evidence="1">
    <location>
        <begin position="65"/>
        <end position="82"/>
    </location>
</feature>
<gene>
    <name evidence="2" type="ORF">CLV72_11434</name>
</gene>
<dbReference type="Proteomes" id="UP000237846">
    <property type="component" value="Unassembled WGS sequence"/>
</dbReference>
<protein>
    <submittedName>
        <fullName evidence="2">Uncharacterized protein</fullName>
    </submittedName>
</protein>
<feature type="compositionally biased region" description="Basic and acidic residues" evidence="1">
    <location>
        <begin position="138"/>
        <end position="154"/>
    </location>
</feature>
<dbReference type="EMBL" id="PVZC01000014">
    <property type="protein sequence ID" value="PRX91752.1"/>
    <property type="molecule type" value="Genomic_DNA"/>
</dbReference>
<feature type="compositionally biased region" description="Low complexity" evidence="1">
    <location>
        <begin position="158"/>
        <end position="171"/>
    </location>
</feature>
<feature type="region of interest" description="Disordered" evidence="1">
    <location>
        <begin position="1"/>
        <end position="30"/>
    </location>
</feature>
<keyword evidence="3" id="KW-1185">Reference proteome</keyword>
<name>A0A2T0PS73_9ACTN</name>
<feature type="region of interest" description="Disordered" evidence="1">
    <location>
        <begin position="268"/>
        <end position="313"/>
    </location>
</feature>
<organism evidence="2 3">
    <name type="scientific">Allonocardiopsis opalescens</name>
    <dbReference type="NCBI Taxonomy" id="1144618"/>
    <lineage>
        <taxon>Bacteria</taxon>
        <taxon>Bacillati</taxon>
        <taxon>Actinomycetota</taxon>
        <taxon>Actinomycetes</taxon>
        <taxon>Streptosporangiales</taxon>
        <taxon>Allonocardiopsis</taxon>
    </lineage>
</organism>
<comment type="caution">
    <text evidence="2">The sequence shown here is derived from an EMBL/GenBank/DDBJ whole genome shotgun (WGS) entry which is preliminary data.</text>
</comment>
<evidence type="ECO:0000313" key="3">
    <source>
        <dbReference type="Proteomes" id="UP000237846"/>
    </source>
</evidence>
<sequence length="313" mass="32401">MRFSQVPRPGPPLGPPPASWCTGPATGSAGRTAAVSVYGGAGRIAPTNAYRSSGRAATMSTLATRRSGGAPDPARPPAASIPACPPRPHETCRALPPTARPGPSSGPSGLHDRSGAGAPIASAGPPPAPCPPRRHSRRDGARGRAHRTAGEFGRRSRSPACRPCPGSPARAGGAMPVRPQWPMPPAIPFAWPPRRVVRSSFDPDVCAVCARPGLAAVSRPLGTRPSHVGVAAPADAVHRPVRRAFPPREAVRPLSDLDLGCDGFRPIGGPAVPATAEPFPRRPVRPNPRPTESLGDPRWCLAAHSSPPPVRPR</sequence>
<dbReference type="AlphaFoldDB" id="A0A2T0PS73"/>
<feature type="region of interest" description="Disordered" evidence="1">
    <location>
        <begin position="42"/>
        <end position="178"/>
    </location>
</feature>
<evidence type="ECO:0000313" key="2">
    <source>
        <dbReference type="EMBL" id="PRX91752.1"/>
    </source>
</evidence>